<dbReference type="OrthoDB" id="8801399at2"/>
<keyword evidence="3" id="KW-1185">Reference proteome</keyword>
<dbReference type="SUPFAM" id="SSF51905">
    <property type="entry name" value="FAD/NAD(P)-binding domain"/>
    <property type="match status" value="1"/>
</dbReference>
<dbReference type="RefSeq" id="WP_092937670.1">
    <property type="nucleotide sequence ID" value="NZ_FONX01000002.1"/>
</dbReference>
<gene>
    <name evidence="2" type="ORF">SAMN04489711_102196</name>
</gene>
<feature type="domain" description="Styrene monooxygenase StyA putative substrate binding" evidence="1">
    <location>
        <begin position="148"/>
        <end position="255"/>
    </location>
</feature>
<evidence type="ECO:0000313" key="2">
    <source>
        <dbReference type="EMBL" id="SFE46810.1"/>
    </source>
</evidence>
<dbReference type="InterPro" id="IPR041654">
    <property type="entry name" value="StyA_sbd"/>
</dbReference>
<dbReference type="Pfam" id="PF17885">
    <property type="entry name" value="Smoa_sbd"/>
    <property type="match status" value="1"/>
</dbReference>
<dbReference type="EMBL" id="FONX01000002">
    <property type="protein sequence ID" value="SFE46810.1"/>
    <property type="molecule type" value="Genomic_DNA"/>
</dbReference>
<protein>
    <submittedName>
        <fullName evidence="2">Dehydrogenase (Flavoprotein)</fullName>
    </submittedName>
</protein>
<sequence>MRRVAIVGGGQAGLPLAFGLLDKGYEVTVVTNRTPDQIRAGKVMSSQCMFDPALQVERDLDINHWEAECPPVEGIGFAVPNPEQAGAKLIDWSARLDKPAQSVDQRLKMPVWLENLEKRGGKVLIQDAGIAELEALSDSHDLVILAAGKGEVVRLFERDAARSPFDKPQRSLALTYVHGLKPTADYSRVSFNLIPGVGEYFVFPSLTLSGPCDIMVFEGVPGGPLDCWRDVKTPEDHLATSKRFLQQFLPWEAERASDVELTDANGVLAGAFAPTVRKPVLTLPSGRLVFGLGDAVATNDPITGQGSNNATKAAKVYLDAILEHGEQPYTRAWMEQTFERFWDYAQWVVQWTNSLLTPPPPHILKLLGTAAAMPTLAHTIANGFNHPPSYFPWWADADETDQLIARHQAPEAVAA</sequence>
<dbReference type="Proteomes" id="UP000199119">
    <property type="component" value="Unassembled WGS sequence"/>
</dbReference>
<proteinExistence type="predicted"/>
<accession>A0A1I2AV98</accession>
<evidence type="ECO:0000259" key="1">
    <source>
        <dbReference type="Pfam" id="PF17885"/>
    </source>
</evidence>
<evidence type="ECO:0000313" key="3">
    <source>
        <dbReference type="Proteomes" id="UP000199119"/>
    </source>
</evidence>
<reference evidence="3" key="1">
    <citation type="submission" date="2016-10" db="EMBL/GenBank/DDBJ databases">
        <authorList>
            <person name="Varghese N."/>
            <person name="Submissions S."/>
        </authorList>
    </citation>
    <scope>NUCLEOTIDE SEQUENCE [LARGE SCALE GENOMIC DNA]</scope>
    <source>
        <strain evidence="3">DSM 27981</strain>
    </source>
</reference>
<dbReference type="AlphaFoldDB" id="A0A1I2AV98"/>
<dbReference type="Gene3D" id="3.30.9.40">
    <property type="match status" value="1"/>
</dbReference>
<dbReference type="Gene3D" id="3.50.50.60">
    <property type="entry name" value="FAD/NAD(P)-binding domain"/>
    <property type="match status" value="2"/>
</dbReference>
<name>A0A1I2AV98_9BURK</name>
<organism evidence="2 3">
    <name type="scientific">Paracidovorax wautersii</name>
    <dbReference type="NCBI Taxonomy" id="1177982"/>
    <lineage>
        <taxon>Bacteria</taxon>
        <taxon>Pseudomonadati</taxon>
        <taxon>Pseudomonadota</taxon>
        <taxon>Betaproteobacteria</taxon>
        <taxon>Burkholderiales</taxon>
        <taxon>Comamonadaceae</taxon>
        <taxon>Paracidovorax</taxon>
    </lineage>
</organism>
<dbReference type="PRINTS" id="PR00420">
    <property type="entry name" value="RNGMNOXGNASE"/>
</dbReference>
<dbReference type="STRING" id="1177982.SAMN04489711_102196"/>
<dbReference type="InterPro" id="IPR036188">
    <property type="entry name" value="FAD/NAD-bd_sf"/>
</dbReference>